<keyword evidence="2" id="KW-1185">Reference proteome</keyword>
<evidence type="ECO:0008006" key="3">
    <source>
        <dbReference type="Google" id="ProtNLM"/>
    </source>
</evidence>
<protein>
    <recommendedName>
        <fullName evidence="3">Lipoprotein</fullName>
    </recommendedName>
</protein>
<reference evidence="1 2" key="1">
    <citation type="submission" date="2021-02" db="EMBL/GenBank/DDBJ databases">
        <title>Bacillus sp. RD4P76, an endophyte from a halophyte.</title>
        <authorList>
            <person name="Sun J.-Q."/>
        </authorList>
    </citation>
    <scope>NUCLEOTIDE SEQUENCE [LARGE SCALE GENOMIC DNA]</scope>
    <source>
        <strain evidence="1 2">RD4P76</strain>
    </source>
</reference>
<proteinExistence type="predicted"/>
<dbReference type="RefSeq" id="WP_204202090.1">
    <property type="nucleotide sequence ID" value="NZ_JAFELM010000016.1"/>
</dbReference>
<evidence type="ECO:0000313" key="1">
    <source>
        <dbReference type="EMBL" id="MBM6616700.1"/>
    </source>
</evidence>
<organism evidence="1 2">
    <name type="scientific">Bacillus suaedaesalsae</name>
    <dbReference type="NCBI Taxonomy" id="2810349"/>
    <lineage>
        <taxon>Bacteria</taxon>
        <taxon>Bacillati</taxon>
        <taxon>Bacillota</taxon>
        <taxon>Bacilli</taxon>
        <taxon>Bacillales</taxon>
        <taxon>Bacillaceae</taxon>
        <taxon>Bacillus</taxon>
    </lineage>
</organism>
<sequence length="158" mass="18268">MGKKLLVIISMFLLFSFSVWGCSSYETQSLEERFKDIMIENKVPFSSIWHFEIKENVIIVFYEDKQTLNLGFIENKQDNEWNWITGTGSIDIQEGGYIAIAEMGLPFYITAVINHNENTKEVVVQNEIAKLVQVSPQEKVWFAFTEKPSNGTDIKEMK</sequence>
<dbReference type="EMBL" id="JAFELM010000016">
    <property type="protein sequence ID" value="MBM6616700.1"/>
    <property type="molecule type" value="Genomic_DNA"/>
</dbReference>
<name>A0ABS2DE16_9BACI</name>
<dbReference type="Proteomes" id="UP001518925">
    <property type="component" value="Unassembled WGS sequence"/>
</dbReference>
<gene>
    <name evidence="1" type="ORF">JR050_03275</name>
</gene>
<accession>A0ABS2DE16</accession>
<comment type="caution">
    <text evidence="1">The sequence shown here is derived from an EMBL/GenBank/DDBJ whole genome shotgun (WGS) entry which is preliminary data.</text>
</comment>
<evidence type="ECO:0000313" key="2">
    <source>
        <dbReference type="Proteomes" id="UP001518925"/>
    </source>
</evidence>